<dbReference type="InterPro" id="IPR053390">
    <property type="entry name" value="Pyruvate_synthase_PorA"/>
</dbReference>
<keyword evidence="11" id="KW-1185">Reference proteome</keyword>
<evidence type="ECO:0000313" key="11">
    <source>
        <dbReference type="Proteomes" id="UP000003706"/>
    </source>
</evidence>
<dbReference type="InterPro" id="IPR009014">
    <property type="entry name" value="Transketo_C/PFOR_II"/>
</dbReference>
<dbReference type="Pfam" id="PF17147">
    <property type="entry name" value="PFOR_II"/>
    <property type="match status" value="1"/>
</dbReference>
<evidence type="ECO:0000256" key="7">
    <source>
        <dbReference type="ARBA" id="ARBA00049357"/>
    </source>
</evidence>
<evidence type="ECO:0000256" key="3">
    <source>
        <dbReference type="ARBA" id="ARBA00023002"/>
    </source>
</evidence>
<dbReference type="PANTHER" id="PTHR32154:SF0">
    <property type="entry name" value="PYRUVATE-FLAVODOXIN OXIDOREDUCTASE-RELATED"/>
    <property type="match status" value="1"/>
</dbReference>
<dbReference type="OrthoDB" id="372068at2157"/>
<organism evidence="10 11">
    <name type="scientific">Methanotorris formicicus Mc-S-70</name>
    <dbReference type="NCBI Taxonomy" id="647171"/>
    <lineage>
        <taxon>Archaea</taxon>
        <taxon>Methanobacteriati</taxon>
        <taxon>Methanobacteriota</taxon>
        <taxon>Methanomada group</taxon>
        <taxon>Methanococci</taxon>
        <taxon>Methanococcales</taxon>
        <taxon>Methanocaldococcaceae</taxon>
        <taxon>Methanotorris</taxon>
    </lineage>
</organism>
<dbReference type="PATRIC" id="fig|647171.4.peg.186"/>
<evidence type="ECO:0000259" key="8">
    <source>
        <dbReference type="Pfam" id="PF01855"/>
    </source>
</evidence>
<comment type="caution">
    <text evidence="10">The sequence shown here is derived from an EMBL/GenBank/DDBJ whole genome shotgun (WGS) entry which is preliminary data.</text>
</comment>
<evidence type="ECO:0000256" key="2">
    <source>
        <dbReference type="ARBA" id="ARBA00012822"/>
    </source>
</evidence>
<dbReference type="CDD" id="cd07034">
    <property type="entry name" value="TPP_PYR_PFOR_IOR-alpha_like"/>
    <property type="match status" value="1"/>
</dbReference>
<dbReference type="InterPro" id="IPR029061">
    <property type="entry name" value="THDP-binding"/>
</dbReference>
<dbReference type="NCBIfam" id="NF040682">
    <property type="entry name" value="PorA_Arch"/>
    <property type="match status" value="1"/>
</dbReference>
<dbReference type="InterPro" id="IPR002880">
    <property type="entry name" value="Pyrv_Fd/Flavodoxin_OxRdtase_N"/>
</dbReference>
<dbReference type="EMBL" id="AGJL01000003">
    <property type="protein sequence ID" value="EHP89131.1"/>
    <property type="molecule type" value="Genomic_DNA"/>
</dbReference>
<dbReference type="FunFam" id="3.40.50.970:FF:000012">
    <property type="entry name" value="Pyruvate:ferredoxin (Flavodoxin) oxidoreductase"/>
    <property type="match status" value="1"/>
</dbReference>
<keyword evidence="10" id="KW-0670">Pyruvate</keyword>
<dbReference type="GO" id="GO:0006979">
    <property type="term" value="P:response to oxidative stress"/>
    <property type="evidence" value="ECO:0007669"/>
    <property type="project" value="TreeGrafter"/>
</dbReference>
<evidence type="ECO:0000256" key="1">
    <source>
        <dbReference type="ARBA" id="ARBA00011595"/>
    </source>
</evidence>
<dbReference type="EC" id="1.2.7.1" evidence="2"/>
<dbReference type="SUPFAM" id="SSF52518">
    <property type="entry name" value="Thiamin diphosphate-binding fold (THDP-binding)"/>
    <property type="match status" value="1"/>
</dbReference>
<keyword evidence="3" id="KW-0560">Oxidoreductase</keyword>
<dbReference type="Proteomes" id="UP000003706">
    <property type="component" value="Unassembled WGS sequence"/>
</dbReference>
<dbReference type="AlphaFoldDB" id="H1KWL6"/>
<reference evidence="10 11" key="1">
    <citation type="submission" date="2011-09" db="EMBL/GenBank/DDBJ databases">
        <title>The draft genome of Methanotorris formicicus Mc-S-70.</title>
        <authorList>
            <consortium name="US DOE Joint Genome Institute (JGI-PGF)"/>
            <person name="Lucas S."/>
            <person name="Han J."/>
            <person name="Lapidus A."/>
            <person name="Cheng J.-F."/>
            <person name="Goodwin L."/>
            <person name="Pitluck S."/>
            <person name="Peters L."/>
            <person name="Land M.L."/>
            <person name="Hauser L."/>
            <person name="Sieprawska-Lupa M."/>
            <person name="Takai K."/>
            <person name="Miyazaki J."/>
            <person name="Whitman W."/>
            <person name="Woyke T.J."/>
        </authorList>
    </citation>
    <scope>NUCLEOTIDE SEQUENCE [LARGE SCALE GENOMIC DNA]</scope>
    <source>
        <strain evidence="10 11">Mc-S-70</strain>
    </source>
</reference>
<accession>H1KWL6</accession>
<evidence type="ECO:0000256" key="4">
    <source>
        <dbReference type="ARBA" id="ARBA00044787"/>
    </source>
</evidence>
<name>H1KWL6_9EURY</name>
<dbReference type="Gene3D" id="3.40.50.970">
    <property type="match status" value="1"/>
</dbReference>
<dbReference type="InterPro" id="IPR033412">
    <property type="entry name" value="PFOR_II"/>
</dbReference>
<evidence type="ECO:0000256" key="6">
    <source>
        <dbReference type="ARBA" id="ARBA00044814"/>
    </source>
</evidence>
<comment type="catalytic activity">
    <reaction evidence="7">
        <text>2 oxidized [2Fe-2S]-[ferredoxin] + pyruvate + CoA = 2 reduced [2Fe-2S]-[ferredoxin] + acetyl-CoA + CO2 + H(+)</text>
        <dbReference type="Rhea" id="RHEA:12765"/>
        <dbReference type="Rhea" id="RHEA-COMP:10000"/>
        <dbReference type="Rhea" id="RHEA-COMP:10001"/>
        <dbReference type="ChEBI" id="CHEBI:15361"/>
        <dbReference type="ChEBI" id="CHEBI:15378"/>
        <dbReference type="ChEBI" id="CHEBI:16526"/>
        <dbReference type="ChEBI" id="CHEBI:33737"/>
        <dbReference type="ChEBI" id="CHEBI:33738"/>
        <dbReference type="ChEBI" id="CHEBI:57287"/>
        <dbReference type="ChEBI" id="CHEBI:57288"/>
        <dbReference type="EC" id="1.2.7.1"/>
    </reaction>
</comment>
<protein>
    <recommendedName>
        <fullName evidence="4">Pyruvate synthase subunit PorA</fullName>
        <ecNumber evidence="2">1.2.7.1</ecNumber>
    </recommendedName>
    <alternativeName>
        <fullName evidence="6">Pyruvate oxidoreductase alpha chain</fullName>
    </alternativeName>
    <alternativeName>
        <fullName evidence="5">Pyruvic-ferredoxin oxidoreductase subunit alpha</fullName>
    </alternativeName>
</protein>
<proteinExistence type="predicted"/>
<evidence type="ECO:0000313" key="10">
    <source>
        <dbReference type="EMBL" id="EHP89131.1"/>
    </source>
</evidence>
<dbReference type="SUPFAM" id="SSF52922">
    <property type="entry name" value="TK C-terminal domain-like"/>
    <property type="match status" value="1"/>
</dbReference>
<sequence length="386" mass="42466">MCKVKVITGTSAAAEAARLADVDVIAAYPITPQTTCVEKLAEFVANGELDAEYIKVESEHSAMSACIGASATGARTFTATASQGLALMHEMLFVAAGMRLPIVMMNANRALSAPINIWNDQQDSISQRDTGWIQFYVEDNQETLDTILQAFRVGEHEDVLLPVMVNLDGFILTHTVEPVIIPSEKNAKAFVGVYESKHAYLDPDRPVTQGPVGVPECYMETRYAIEKAMENAKKVIKEIHDEFAEKFKRSYGNGLIETYNMENADTVLVAMGSVCGTIKEVIDKLKEKGKEVGLLRIRCYRPFPVEDIAKALKDAENIAVLDKNISLGMNKGALYLDLASTFRDKKVVNYIVGLGGRDIRIDDIKKIISHVEVAKDGETAWIGLNE</sequence>
<dbReference type="FunFam" id="3.40.50.920:FF:000010">
    <property type="entry name" value="Pyruvate ferredoxin oxidoreductase, alpha subunit"/>
    <property type="match status" value="1"/>
</dbReference>
<comment type="subunit">
    <text evidence="1">Heterotetramer of one alpha, one beta, one delta and one gamma chain.</text>
</comment>
<evidence type="ECO:0000256" key="5">
    <source>
        <dbReference type="ARBA" id="ARBA00044811"/>
    </source>
</evidence>
<dbReference type="GO" id="GO:0019164">
    <property type="term" value="F:pyruvate synthase activity"/>
    <property type="evidence" value="ECO:0007669"/>
    <property type="project" value="UniProtKB-EC"/>
</dbReference>
<dbReference type="Pfam" id="PF01855">
    <property type="entry name" value="POR_N"/>
    <property type="match status" value="1"/>
</dbReference>
<dbReference type="Gene3D" id="3.40.50.920">
    <property type="match status" value="1"/>
</dbReference>
<dbReference type="PANTHER" id="PTHR32154">
    <property type="entry name" value="PYRUVATE-FLAVODOXIN OXIDOREDUCTASE-RELATED"/>
    <property type="match status" value="1"/>
</dbReference>
<dbReference type="RefSeq" id="WP_007043635.1">
    <property type="nucleotide sequence ID" value="NZ_AGJL01000003.1"/>
</dbReference>
<feature type="domain" description="Pyruvate:ferredoxin oxidoreductase core" evidence="9">
    <location>
        <begin position="264"/>
        <end position="364"/>
    </location>
</feature>
<gene>
    <name evidence="10" type="ORF">MetfoDRAFT_0189</name>
</gene>
<dbReference type="STRING" id="647171.MetfoDRAFT_0189"/>
<dbReference type="InterPro" id="IPR050722">
    <property type="entry name" value="Pyruvate:ferred/Flavod_OxRd"/>
</dbReference>
<feature type="domain" description="Pyruvate flavodoxin/ferredoxin oxidoreductase pyrimidine binding" evidence="8">
    <location>
        <begin position="15"/>
        <end position="240"/>
    </location>
</feature>
<evidence type="ECO:0000259" key="9">
    <source>
        <dbReference type="Pfam" id="PF17147"/>
    </source>
</evidence>